<feature type="transmembrane region" description="Helical" evidence="2">
    <location>
        <begin position="194"/>
        <end position="213"/>
    </location>
</feature>
<feature type="region of interest" description="Disordered" evidence="1">
    <location>
        <begin position="353"/>
        <end position="385"/>
    </location>
</feature>
<dbReference type="Proteomes" id="UP000791440">
    <property type="component" value="Unassembled WGS sequence"/>
</dbReference>
<evidence type="ECO:0000313" key="4">
    <source>
        <dbReference type="Proteomes" id="UP000791440"/>
    </source>
</evidence>
<reference evidence="3" key="2">
    <citation type="submission" date="2020-12" db="EMBL/GenBank/DDBJ databases">
        <authorList>
            <person name="Kanost M."/>
        </authorList>
    </citation>
    <scope>NUCLEOTIDE SEQUENCE</scope>
</reference>
<dbReference type="EMBL" id="JH668674">
    <property type="protein sequence ID" value="KAG6460494.1"/>
    <property type="molecule type" value="Genomic_DNA"/>
</dbReference>
<comment type="caution">
    <text evidence="3">The sequence shown here is derived from an EMBL/GenBank/DDBJ whole genome shotgun (WGS) entry which is preliminary data.</text>
</comment>
<protein>
    <submittedName>
        <fullName evidence="3">Uncharacterized protein</fullName>
    </submittedName>
</protein>
<feature type="transmembrane region" description="Helical" evidence="2">
    <location>
        <begin position="265"/>
        <end position="284"/>
    </location>
</feature>
<reference evidence="3" key="1">
    <citation type="journal article" date="2016" name="Insect Biochem. Mol. Biol.">
        <title>Multifaceted biological insights from a draft genome sequence of the tobacco hornworm moth, Manduca sexta.</title>
        <authorList>
            <person name="Kanost M.R."/>
            <person name="Arrese E.L."/>
            <person name="Cao X."/>
            <person name="Chen Y.R."/>
            <person name="Chellapilla S."/>
            <person name="Goldsmith M.R."/>
            <person name="Grosse-Wilde E."/>
            <person name="Heckel D.G."/>
            <person name="Herndon N."/>
            <person name="Jiang H."/>
            <person name="Papanicolaou A."/>
            <person name="Qu J."/>
            <person name="Soulages J.L."/>
            <person name="Vogel H."/>
            <person name="Walters J."/>
            <person name="Waterhouse R.M."/>
            <person name="Ahn S.J."/>
            <person name="Almeida F.C."/>
            <person name="An C."/>
            <person name="Aqrawi P."/>
            <person name="Bretschneider A."/>
            <person name="Bryant W.B."/>
            <person name="Bucks S."/>
            <person name="Chao H."/>
            <person name="Chevignon G."/>
            <person name="Christen J.M."/>
            <person name="Clarke D.F."/>
            <person name="Dittmer N.T."/>
            <person name="Ferguson L.C.F."/>
            <person name="Garavelou S."/>
            <person name="Gordon K.H.J."/>
            <person name="Gunaratna R.T."/>
            <person name="Han Y."/>
            <person name="Hauser F."/>
            <person name="He Y."/>
            <person name="Heidel-Fischer H."/>
            <person name="Hirsh A."/>
            <person name="Hu Y."/>
            <person name="Jiang H."/>
            <person name="Kalra D."/>
            <person name="Klinner C."/>
            <person name="Konig C."/>
            <person name="Kovar C."/>
            <person name="Kroll A.R."/>
            <person name="Kuwar S.S."/>
            <person name="Lee S.L."/>
            <person name="Lehman R."/>
            <person name="Li K."/>
            <person name="Li Z."/>
            <person name="Liang H."/>
            <person name="Lovelace S."/>
            <person name="Lu Z."/>
            <person name="Mansfield J.H."/>
            <person name="McCulloch K.J."/>
            <person name="Mathew T."/>
            <person name="Morton B."/>
            <person name="Muzny D.M."/>
            <person name="Neunemann D."/>
            <person name="Ongeri F."/>
            <person name="Pauchet Y."/>
            <person name="Pu L.L."/>
            <person name="Pyrousis I."/>
            <person name="Rao X.J."/>
            <person name="Redding A."/>
            <person name="Roesel C."/>
            <person name="Sanchez-Gracia A."/>
            <person name="Schaack S."/>
            <person name="Shukla A."/>
            <person name="Tetreau G."/>
            <person name="Wang Y."/>
            <person name="Xiong G.H."/>
            <person name="Traut W."/>
            <person name="Walsh T.K."/>
            <person name="Worley K.C."/>
            <person name="Wu D."/>
            <person name="Wu W."/>
            <person name="Wu Y.Q."/>
            <person name="Zhang X."/>
            <person name="Zou Z."/>
            <person name="Zucker H."/>
            <person name="Briscoe A.D."/>
            <person name="Burmester T."/>
            <person name="Clem R.J."/>
            <person name="Feyereisen R."/>
            <person name="Grimmelikhuijzen C.J.P."/>
            <person name="Hamodrakas S.J."/>
            <person name="Hansson B.S."/>
            <person name="Huguet E."/>
            <person name="Jermiin L.S."/>
            <person name="Lan Q."/>
            <person name="Lehman H.K."/>
            <person name="Lorenzen M."/>
            <person name="Merzendorfer H."/>
            <person name="Michalopoulos I."/>
            <person name="Morton D.B."/>
            <person name="Muthukrishnan S."/>
            <person name="Oakeshott J.G."/>
            <person name="Palmer W."/>
            <person name="Park Y."/>
            <person name="Passarelli A.L."/>
            <person name="Rozas J."/>
            <person name="Schwartz L.M."/>
            <person name="Smith W."/>
            <person name="Southgate A."/>
            <person name="Vilcinskas A."/>
            <person name="Vogt R."/>
            <person name="Wang P."/>
            <person name="Werren J."/>
            <person name="Yu X.Q."/>
            <person name="Zhou J.J."/>
            <person name="Brown S.J."/>
            <person name="Scherer S.E."/>
            <person name="Richards S."/>
            <person name="Blissard G.W."/>
        </authorList>
    </citation>
    <scope>NUCLEOTIDE SEQUENCE</scope>
</reference>
<keyword evidence="4" id="KW-1185">Reference proteome</keyword>
<feature type="transmembrane region" description="Helical" evidence="2">
    <location>
        <begin position="24"/>
        <end position="44"/>
    </location>
</feature>
<proteinExistence type="predicted"/>
<sequence length="385" mass="43088">MTILLYDYCELEERTNRRLKVWKVWHLLLFAFAAVFGIANYVFLQNAMELVDNNCILFPRELEFRMVDLSEFQFQMNELNETTLNGGNITETAQAGDAVPNSSENAKITAKRDTNNGVVHTLEASTVYINTTGNKTHHLMLDTSRTLFEENTACQFAEYMPILSTIFAAVWMTLFTMCPGGGHARTGLPQPWRILAPALLFSLVMVGLTGHSFTTTNRGLHAFCEAFFELTNTTTCSSVNSYLERGWNVSWGIGGRIAATRAASAAVWASWACAAALFLARCLAAPDFQVKRIGVYVTQDPQRKITPYLKKSPRNRKRSNNSSPTKRDNLSVKSEPTITTELVTVSVEHGQDSVPTSLMATPVKSQRNSDLIEMTYNPQERIQEE</sequence>
<evidence type="ECO:0000256" key="2">
    <source>
        <dbReference type="SAM" id="Phobius"/>
    </source>
</evidence>
<feature type="region of interest" description="Disordered" evidence="1">
    <location>
        <begin position="306"/>
        <end position="334"/>
    </location>
</feature>
<feature type="compositionally biased region" description="Polar residues" evidence="1">
    <location>
        <begin position="353"/>
        <end position="369"/>
    </location>
</feature>
<evidence type="ECO:0000256" key="1">
    <source>
        <dbReference type="SAM" id="MobiDB-lite"/>
    </source>
</evidence>
<keyword evidence="2" id="KW-0812">Transmembrane</keyword>
<keyword evidence="2" id="KW-1133">Transmembrane helix</keyword>
<feature type="compositionally biased region" description="Polar residues" evidence="1">
    <location>
        <begin position="376"/>
        <end position="385"/>
    </location>
</feature>
<name>A0A921ZNK9_MANSE</name>
<feature type="transmembrane region" description="Helical" evidence="2">
    <location>
        <begin position="159"/>
        <end position="182"/>
    </location>
</feature>
<dbReference type="OrthoDB" id="8173371at2759"/>
<evidence type="ECO:0000313" key="3">
    <source>
        <dbReference type="EMBL" id="KAG6460494.1"/>
    </source>
</evidence>
<organism evidence="3 4">
    <name type="scientific">Manduca sexta</name>
    <name type="common">Tobacco hawkmoth</name>
    <name type="synonym">Tobacco hornworm</name>
    <dbReference type="NCBI Taxonomy" id="7130"/>
    <lineage>
        <taxon>Eukaryota</taxon>
        <taxon>Metazoa</taxon>
        <taxon>Ecdysozoa</taxon>
        <taxon>Arthropoda</taxon>
        <taxon>Hexapoda</taxon>
        <taxon>Insecta</taxon>
        <taxon>Pterygota</taxon>
        <taxon>Neoptera</taxon>
        <taxon>Endopterygota</taxon>
        <taxon>Lepidoptera</taxon>
        <taxon>Glossata</taxon>
        <taxon>Ditrysia</taxon>
        <taxon>Bombycoidea</taxon>
        <taxon>Sphingidae</taxon>
        <taxon>Sphinginae</taxon>
        <taxon>Sphingini</taxon>
        <taxon>Manduca</taxon>
    </lineage>
</organism>
<keyword evidence="2" id="KW-0472">Membrane</keyword>
<gene>
    <name evidence="3" type="ORF">O3G_MSEX012011</name>
</gene>
<accession>A0A921ZNK9</accession>
<dbReference type="AlphaFoldDB" id="A0A921ZNK9"/>